<dbReference type="GO" id="GO:0005524">
    <property type="term" value="F:ATP binding"/>
    <property type="evidence" value="ECO:0007669"/>
    <property type="project" value="UniProtKB-KW"/>
</dbReference>
<name>A0A369K4H7_HYPMA</name>
<dbReference type="SUPFAM" id="SSF52540">
    <property type="entry name" value="P-loop containing nucleoside triphosphate hydrolases"/>
    <property type="match status" value="1"/>
</dbReference>
<keyword evidence="3" id="KW-1000">Mitochondrion outer membrane</keyword>
<comment type="subcellular location">
    <subcellularLocation>
        <location evidence="1">Mitochondrion outer membrane</location>
        <topology evidence="1">Single-pass membrane protein</topology>
    </subcellularLocation>
</comment>
<keyword evidence="3" id="KW-0472">Membrane</keyword>
<proteinExistence type="predicted"/>
<evidence type="ECO:0000256" key="4">
    <source>
        <dbReference type="ARBA" id="ARBA00022840"/>
    </source>
</evidence>
<dbReference type="Proteomes" id="UP000076154">
    <property type="component" value="Unassembled WGS sequence"/>
</dbReference>
<accession>A0A369K4H7</accession>
<dbReference type="OrthoDB" id="39734at2759"/>
<dbReference type="InterPro" id="IPR003593">
    <property type="entry name" value="AAA+_ATPase"/>
</dbReference>
<keyword evidence="8" id="KW-1185">Reference proteome</keyword>
<evidence type="ECO:0000313" key="7">
    <source>
        <dbReference type="EMBL" id="RDB26753.1"/>
    </source>
</evidence>
<gene>
    <name evidence="7" type="primary">ATAD1</name>
    <name evidence="7" type="ORF">Hypma_005318</name>
</gene>
<keyword evidence="4" id="KW-0067">ATP-binding</keyword>
<dbReference type="Gene3D" id="3.40.50.300">
    <property type="entry name" value="P-loop containing nucleotide triphosphate hydrolases"/>
    <property type="match status" value="1"/>
</dbReference>
<dbReference type="InterPro" id="IPR027417">
    <property type="entry name" value="P-loop_NTPase"/>
</dbReference>
<dbReference type="InterPro" id="IPR041569">
    <property type="entry name" value="AAA_lid_3"/>
</dbReference>
<dbReference type="PANTHER" id="PTHR45644:SF56">
    <property type="entry name" value="AAA ATPASE, PUTATIVE (AFU_ORTHOLOGUE AFUA_2G12920)-RELATED"/>
    <property type="match status" value="1"/>
</dbReference>
<dbReference type="InterPro" id="IPR003959">
    <property type="entry name" value="ATPase_AAA_core"/>
</dbReference>
<evidence type="ECO:0000256" key="1">
    <source>
        <dbReference type="ARBA" id="ARBA00004572"/>
    </source>
</evidence>
<dbReference type="InterPro" id="IPR051701">
    <property type="entry name" value="Mito_OM_Translocase_MSP1"/>
</dbReference>
<dbReference type="InParanoid" id="A0A369K4H7"/>
<keyword evidence="5" id="KW-0496">Mitochondrion</keyword>
<dbReference type="Pfam" id="PF00004">
    <property type="entry name" value="AAA"/>
    <property type="match status" value="1"/>
</dbReference>
<evidence type="ECO:0000256" key="2">
    <source>
        <dbReference type="ARBA" id="ARBA00022741"/>
    </source>
</evidence>
<dbReference type="InterPro" id="IPR003960">
    <property type="entry name" value="ATPase_AAA_CS"/>
</dbReference>
<protein>
    <submittedName>
        <fullName evidence="7">ATPase family AAA domain-containing protein 1</fullName>
    </submittedName>
</protein>
<feature type="domain" description="AAA+ ATPase" evidence="6">
    <location>
        <begin position="595"/>
        <end position="735"/>
    </location>
</feature>
<dbReference type="GO" id="GO:0016887">
    <property type="term" value="F:ATP hydrolysis activity"/>
    <property type="evidence" value="ECO:0007669"/>
    <property type="project" value="InterPro"/>
</dbReference>
<dbReference type="Gene3D" id="1.10.8.60">
    <property type="match status" value="1"/>
</dbReference>
<dbReference type="EMBL" id="LUEZ02000023">
    <property type="protein sequence ID" value="RDB26753.1"/>
    <property type="molecule type" value="Genomic_DNA"/>
</dbReference>
<comment type="caution">
    <text evidence="7">The sequence shown here is derived from an EMBL/GenBank/DDBJ whole genome shotgun (WGS) entry which is preliminary data.</text>
</comment>
<keyword evidence="2" id="KW-0547">Nucleotide-binding</keyword>
<sequence length="893" mass="99766">MSDGGLLDLLSKNLPPELSDFDTSSESSFKHWMTVTTSHEPPEPPEPPEDVIVNLPPDLADNILWTFPRTAAPNNSSILSSFRFPDCIIAEAQTLAAIAFSYTAQQANGNSEEVPRKNPHISLYYPLDYCHEIIDSMVASIALEQGADVVVLDSLELALGKRGIFGHEISEVVNLIYKPEDVSWEKRRSSGRIQAFMNSLVNIQPRGEAYLPPAPASTQKSKRRIIYIRDFGSIAKSAAPFMHFVLKAIRARMSVDPPVESATSDRIIQPTVLIMGFAKQPKGNAMRRDISGFYEGGGSLRSYLPYLHRKIYHPYYDSPGKFLPPFAAAVFLPVLNKSKYNKDYFRDFPAEETDRLVDELQKGAACIMILPSNSSSPEFQSTQSRMVRERKKRIWNAWITIFLEHEGVNICDDPLSLIHSNYGLSTSVDDKQFPRGDIKILEELSKQMGVPTFKIVRQLISLALNLVIVDHAKTESTEPLSITSAYVSKAYQLLLANYNARSDWVSRFKATVEGTGDAEKESEASVDPVVKRVRAAELGGYESRVLGTIVDIKNLSTSFDDVCIPSNIIESLRTIISLPLLYPTAFKTGLLRRESIGGVLLYGPPGTGKTMVCRALARECKARMLQVKPSDIGDKYVGETEKLVAAIFSLANRLAPCVVFIDEIDALFRARAGDDPTWRRDMLNEFMQAMDGLQSAKQNKDSGVVVVGATNRPYDLDDAILRRMPTRMMVDLPGPEVREQILRVHLADEILHEDVNLASIAKATEYYSGSDLRNLCVSAAMESVKEMIGVVQWNPKERDEQFGQGSDVTAKQRHNWDPRVVRLKHFQHAFTQVLATSTPKSHVELRKWHERFGGTGKSKEKPKTKKFSFLHKNGFVTGVDKKEKKVNDATAYA</sequence>
<reference evidence="7" key="1">
    <citation type="submission" date="2018-04" db="EMBL/GenBank/DDBJ databases">
        <title>Whole genome sequencing of Hypsizygus marmoreus.</title>
        <authorList>
            <person name="Choi I.-G."/>
            <person name="Min B."/>
            <person name="Kim J.-G."/>
            <person name="Kim S."/>
            <person name="Oh Y.-L."/>
            <person name="Kong W.-S."/>
            <person name="Park H."/>
            <person name="Jeong J."/>
            <person name="Song E.-S."/>
        </authorList>
    </citation>
    <scope>NUCLEOTIDE SEQUENCE [LARGE SCALE GENOMIC DNA]</scope>
    <source>
        <strain evidence="7">51987-8</strain>
    </source>
</reference>
<dbReference type="GO" id="GO:0005741">
    <property type="term" value="C:mitochondrial outer membrane"/>
    <property type="evidence" value="ECO:0007669"/>
    <property type="project" value="UniProtKB-SubCell"/>
</dbReference>
<dbReference type="AlphaFoldDB" id="A0A369K4H7"/>
<evidence type="ECO:0000256" key="5">
    <source>
        <dbReference type="ARBA" id="ARBA00023128"/>
    </source>
</evidence>
<dbReference type="PANTHER" id="PTHR45644">
    <property type="entry name" value="AAA ATPASE, PUTATIVE (AFU_ORTHOLOGUE AFUA_2G12920)-RELATED-RELATED"/>
    <property type="match status" value="1"/>
</dbReference>
<evidence type="ECO:0000313" key="8">
    <source>
        <dbReference type="Proteomes" id="UP000076154"/>
    </source>
</evidence>
<dbReference type="STRING" id="39966.A0A369K4H7"/>
<dbReference type="SMART" id="SM00382">
    <property type="entry name" value="AAA"/>
    <property type="match status" value="1"/>
</dbReference>
<dbReference type="PROSITE" id="PS00674">
    <property type="entry name" value="AAA"/>
    <property type="match status" value="1"/>
</dbReference>
<evidence type="ECO:0000256" key="3">
    <source>
        <dbReference type="ARBA" id="ARBA00022787"/>
    </source>
</evidence>
<evidence type="ECO:0000259" key="6">
    <source>
        <dbReference type="SMART" id="SM00382"/>
    </source>
</evidence>
<dbReference type="Pfam" id="PF17862">
    <property type="entry name" value="AAA_lid_3"/>
    <property type="match status" value="1"/>
</dbReference>
<organism evidence="7 8">
    <name type="scientific">Hypsizygus marmoreus</name>
    <name type="common">White beech mushroom</name>
    <name type="synonym">Agaricus marmoreus</name>
    <dbReference type="NCBI Taxonomy" id="39966"/>
    <lineage>
        <taxon>Eukaryota</taxon>
        <taxon>Fungi</taxon>
        <taxon>Dikarya</taxon>
        <taxon>Basidiomycota</taxon>
        <taxon>Agaricomycotina</taxon>
        <taxon>Agaricomycetes</taxon>
        <taxon>Agaricomycetidae</taxon>
        <taxon>Agaricales</taxon>
        <taxon>Tricholomatineae</taxon>
        <taxon>Lyophyllaceae</taxon>
        <taxon>Hypsizygus</taxon>
    </lineage>
</organism>